<keyword evidence="2" id="KW-1185">Reference proteome</keyword>
<reference evidence="1 2" key="1">
    <citation type="submission" date="2017-03" db="EMBL/GenBank/DDBJ databases">
        <title>Genome of the blue death feigning beetle - Asbolus verrucosus.</title>
        <authorList>
            <person name="Rider S.D."/>
        </authorList>
    </citation>
    <scope>NUCLEOTIDE SEQUENCE [LARGE SCALE GENOMIC DNA]</scope>
    <source>
        <strain evidence="1">Butters</strain>
        <tissue evidence="1">Head and leg muscle</tissue>
    </source>
</reference>
<evidence type="ECO:0000313" key="2">
    <source>
        <dbReference type="Proteomes" id="UP000292052"/>
    </source>
</evidence>
<dbReference type="OrthoDB" id="6764275at2759"/>
<accession>A0A482W3M5</accession>
<dbReference type="PANTHER" id="PTHR47326:SF1">
    <property type="entry name" value="HTH PSQ-TYPE DOMAIN-CONTAINING PROTEIN"/>
    <property type="match status" value="1"/>
</dbReference>
<comment type="caution">
    <text evidence="1">The sequence shown here is derived from an EMBL/GenBank/DDBJ whole genome shotgun (WGS) entry which is preliminary data.</text>
</comment>
<feature type="non-terminal residue" evidence="1">
    <location>
        <position position="100"/>
    </location>
</feature>
<sequence length="100" mass="11781">IRETQFQTIRSVNVWCGILNQQVIGPHFFELDNVDLNTRAHLWFQLDGAPPHFCRIVRGYLDNAFRIRWIDRSRIHQYLATPKPGLNALRFLFVGDTETK</sequence>
<dbReference type="PANTHER" id="PTHR47326">
    <property type="entry name" value="TRANSPOSABLE ELEMENT TC3 TRANSPOSASE-LIKE PROTEIN"/>
    <property type="match status" value="1"/>
</dbReference>
<feature type="non-terminal residue" evidence="1">
    <location>
        <position position="1"/>
    </location>
</feature>
<evidence type="ECO:0000313" key="1">
    <source>
        <dbReference type="EMBL" id="RZC39646.1"/>
    </source>
</evidence>
<dbReference type="AlphaFoldDB" id="A0A482W3M5"/>
<organism evidence="1 2">
    <name type="scientific">Asbolus verrucosus</name>
    <name type="common">Desert ironclad beetle</name>
    <dbReference type="NCBI Taxonomy" id="1661398"/>
    <lineage>
        <taxon>Eukaryota</taxon>
        <taxon>Metazoa</taxon>
        <taxon>Ecdysozoa</taxon>
        <taxon>Arthropoda</taxon>
        <taxon>Hexapoda</taxon>
        <taxon>Insecta</taxon>
        <taxon>Pterygota</taxon>
        <taxon>Neoptera</taxon>
        <taxon>Endopterygota</taxon>
        <taxon>Coleoptera</taxon>
        <taxon>Polyphaga</taxon>
        <taxon>Cucujiformia</taxon>
        <taxon>Tenebrionidae</taxon>
        <taxon>Pimeliinae</taxon>
        <taxon>Asbolus</taxon>
    </lineage>
</organism>
<name>A0A482W3M5_ASBVE</name>
<dbReference type="EMBL" id="QDEB01032354">
    <property type="protein sequence ID" value="RZC39646.1"/>
    <property type="molecule type" value="Genomic_DNA"/>
</dbReference>
<gene>
    <name evidence="1" type="ORF">BDFB_007883</name>
</gene>
<protein>
    <recommendedName>
        <fullName evidence="3">DDE 3 domain containing protein</fullName>
    </recommendedName>
</protein>
<dbReference type="Proteomes" id="UP000292052">
    <property type="component" value="Unassembled WGS sequence"/>
</dbReference>
<proteinExistence type="predicted"/>
<evidence type="ECO:0008006" key="3">
    <source>
        <dbReference type="Google" id="ProtNLM"/>
    </source>
</evidence>